<feature type="region of interest" description="Disordered" evidence="4">
    <location>
        <begin position="44"/>
        <end position="96"/>
    </location>
</feature>
<dbReference type="InterPro" id="IPR053868">
    <property type="entry name" value="Pel9A-like_beta_helix"/>
</dbReference>
<dbReference type="Pfam" id="PF22842">
    <property type="entry name" value="Pel9A-like_beta_helix"/>
    <property type="match status" value="1"/>
</dbReference>
<dbReference type="PANTHER" id="PTHR40088:SF2">
    <property type="entry name" value="SECRETED SUGAR HYDROLASE"/>
    <property type="match status" value="1"/>
</dbReference>
<dbReference type="GO" id="GO:0005576">
    <property type="term" value="C:extracellular region"/>
    <property type="evidence" value="ECO:0007669"/>
    <property type="project" value="UniProtKB-SubCell"/>
</dbReference>
<evidence type="ECO:0000256" key="5">
    <source>
        <dbReference type="SAM" id="Phobius"/>
    </source>
</evidence>
<protein>
    <recommendedName>
        <fullName evidence="6">Pel9A-like right handed beta-helix region domain-containing protein</fullName>
    </recommendedName>
</protein>
<dbReference type="PANTHER" id="PTHR40088">
    <property type="entry name" value="PECTATE LYASE (EUROFUNG)"/>
    <property type="match status" value="1"/>
</dbReference>
<dbReference type="InterPro" id="IPR011050">
    <property type="entry name" value="Pectin_lyase_fold/virulence"/>
</dbReference>
<dbReference type="SUPFAM" id="SSF51126">
    <property type="entry name" value="Pectin lyase-like"/>
    <property type="match status" value="1"/>
</dbReference>
<dbReference type="GO" id="GO:0016837">
    <property type="term" value="F:carbon-oxygen lyase activity, acting on polysaccharides"/>
    <property type="evidence" value="ECO:0007669"/>
    <property type="project" value="TreeGrafter"/>
</dbReference>
<evidence type="ECO:0000313" key="7">
    <source>
        <dbReference type="EMBL" id="GHO99353.1"/>
    </source>
</evidence>
<comment type="caution">
    <text evidence="7">The sequence shown here is derived from an EMBL/GenBank/DDBJ whole genome shotgun (WGS) entry which is preliminary data.</text>
</comment>
<accession>A0A8J3N861</accession>
<feature type="domain" description="Pel9A-like right handed beta-helix region" evidence="6">
    <location>
        <begin position="101"/>
        <end position="150"/>
    </location>
</feature>
<organism evidence="7 8">
    <name type="scientific">Reticulibacter mediterranei</name>
    <dbReference type="NCBI Taxonomy" id="2778369"/>
    <lineage>
        <taxon>Bacteria</taxon>
        <taxon>Bacillati</taxon>
        <taxon>Chloroflexota</taxon>
        <taxon>Ktedonobacteria</taxon>
        <taxon>Ktedonobacterales</taxon>
        <taxon>Reticulibacteraceae</taxon>
        <taxon>Reticulibacter</taxon>
    </lineage>
</organism>
<gene>
    <name evidence="7" type="ORF">KSF_094010</name>
</gene>
<name>A0A8J3N861_9CHLR</name>
<dbReference type="Gene3D" id="2.160.20.10">
    <property type="entry name" value="Single-stranded right-handed beta-helix, Pectin lyase-like"/>
    <property type="match status" value="1"/>
</dbReference>
<keyword evidence="2" id="KW-0964">Secreted</keyword>
<evidence type="ECO:0000256" key="4">
    <source>
        <dbReference type="SAM" id="MobiDB-lite"/>
    </source>
</evidence>
<keyword evidence="5" id="KW-1133">Transmembrane helix</keyword>
<evidence type="ECO:0000256" key="3">
    <source>
        <dbReference type="ARBA" id="ARBA00022729"/>
    </source>
</evidence>
<dbReference type="InterPro" id="IPR012334">
    <property type="entry name" value="Pectin_lyas_fold"/>
</dbReference>
<evidence type="ECO:0000256" key="2">
    <source>
        <dbReference type="ARBA" id="ARBA00022525"/>
    </source>
</evidence>
<evidence type="ECO:0000313" key="8">
    <source>
        <dbReference type="Proteomes" id="UP000597444"/>
    </source>
</evidence>
<dbReference type="Proteomes" id="UP000597444">
    <property type="component" value="Unassembled WGS sequence"/>
</dbReference>
<feature type="compositionally biased region" description="Low complexity" evidence="4">
    <location>
        <begin position="57"/>
        <end position="88"/>
    </location>
</feature>
<reference evidence="7" key="1">
    <citation type="submission" date="2020-10" db="EMBL/GenBank/DDBJ databases">
        <title>Taxonomic study of unclassified bacteria belonging to the class Ktedonobacteria.</title>
        <authorList>
            <person name="Yabe S."/>
            <person name="Wang C.M."/>
            <person name="Zheng Y."/>
            <person name="Sakai Y."/>
            <person name="Cavaletti L."/>
            <person name="Monciardini P."/>
            <person name="Donadio S."/>
        </authorList>
    </citation>
    <scope>NUCLEOTIDE SEQUENCE</scope>
    <source>
        <strain evidence="7">ID150040</strain>
    </source>
</reference>
<comment type="subcellular location">
    <subcellularLocation>
        <location evidence="1">Secreted</location>
    </subcellularLocation>
</comment>
<keyword evidence="5" id="KW-0472">Membrane</keyword>
<dbReference type="NCBIfam" id="NF041518">
    <property type="entry name" value="choice_anch_Q"/>
    <property type="match status" value="1"/>
</dbReference>
<keyword evidence="3" id="KW-0732">Signal</keyword>
<dbReference type="InterPro" id="IPR059226">
    <property type="entry name" value="Choice_anch_Q_dom"/>
</dbReference>
<dbReference type="InterPro" id="IPR052052">
    <property type="entry name" value="Polysaccharide_Lyase_9"/>
</dbReference>
<feature type="transmembrane region" description="Helical" evidence="5">
    <location>
        <begin position="6"/>
        <end position="27"/>
    </location>
</feature>
<sequence>MHRPKLQYLIGGILLFIVVAVIPLTLLEQSQPVEGWFRGRATPTRHRGIDFHAPRKTPTSTPKSLTPTATSTQQSNTTATPTASGTPSVALTPGISTVFTPPADSKSLYVSPSGSDSNNGTKDHPFATIGHAAQKVSPGTVVYVLPGTYNESITIKKSGDEDQRISFYSSTQWGAKIHTSNSDVPWTTRADYIDIVGFDISSSGSRDGIVNMGSFIRTIGNNIHDIPGKCDSTGGSGMTDGNYKAHDNDIIGNVVHNIGSSYPKMCQYVHAIYHSNARGHIYNNIAYDNAGVGINLWHAATDTIVANNLTFNNKEHGISIGTDTGNTGGKKGDNFIVVNNIIVNNALLGVRERKGVLGHNQFVNNIVSGNGKAPFGDEDYEWPSAAGSKDKNTIAKSYQPSLETIKNTLVFQPQAMMTDITVDQGTNLGAPGTDYNGQDRPKGKGIDIGPFEIQ</sequence>
<feature type="region of interest" description="Disordered" evidence="4">
    <location>
        <begin position="428"/>
        <end position="454"/>
    </location>
</feature>
<dbReference type="RefSeq" id="WP_220209999.1">
    <property type="nucleotide sequence ID" value="NZ_BNJK01000002.1"/>
</dbReference>
<evidence type="ECO:0000256" key="1">
    <source>
        <dbReference type="ARBA" id="ARBA00004613"/>
    </source>
</evidence>
<evidence type="ECO:0000259" key="6">
    <source>
        <dbReference type="Pfam" id="PF22842"/>
    </source>
</evidence>
<dbReference type="AlphaFoldDB" id="A0A8J3N861"/>
<dbReference type="EMBL" id="BNJK01000002">
    <property type="protein sequence ID" value="GHO99353.1"/>
    <property type="molecule type" value="Genomic_DNA"/>
</dbReference>
<keyword evidence="5" id="KW-0812">Transmembrane</keyword>
<proteinExistence type="predicted"/>
<keyword evidence="8" id="KW-1185">Reference proteome</keyword>